<evidence type="ECO:0000256" key="1">
    <source>
        <dbReference type="ARBA" id="ARBA00022884"/>
    </source>
</evidence>
<dbReference type="STRING" id="151549.A0A4C1YV10"/>
<feature type="domain" description="Chromatin target of PRMT1 protein C-terminal" evidence="3">
    <location>
        <begin position="155"/>
        <end position="254"/>
    </location>
</feature>
<dbReference type="GO" id="GO:0003723">
    <property type="term" value="F:RNA binding"/>
    <property type="evidence" value="ECO:0007669"/>
    <property type="project" value="UniProtKB-KW"/>
</dbReference>
<dbReference type="SMART" id="SM01218">
    <property type="entry name" value="FoP_duplication"/>
    <property type="match status" value="1"/>
</dbReference>
<dbReference type="Pfam" id="PF13865">
    <property type="entry name" value="FoP_duplication"/>
    <property type="match status" value="1"/>
</dbReference>
<dbReference type="AlphaFoldDB" id="A0A4C1YV10"/>
<feature type="region of interest" description="Disordered" evidence="2">
    <location>
        <begin position="161"/>
        <end position="220"/>
    </location>
</feature>
<proteinExistence type="predicted"/>
<evidence type="ECO:0000256" key="2">
    <source>
        <dbReference type="SAM" id="MobiDB-lite"/>
    </source>
</evidence>
<evidence type="ECO:0000313" key="4">
    <source>
        <dbReference type="EMBL" id="GBP80136.1"/>
    </source>
</evidence>
<dbReference type="Proteomes" id="UP000299102">
    <property type="component" value="Unassembled WGS sequence"/>
</dbReference>
<keyword evidence="5" id="KW-1185">Reference proteome</keyword>
<organism evidence="4 5">
    <name type="scientific">Eumeta variegata</name>
    <name type="common">Bagworm moth</name>
    <name type="synonym">Eumeta japonica</name>
    <dbReference type="NCBI Taxonomy" id="151549"/>
    <lineage>
        <taxon>Eukaryota</taxon>
        <taxon>Metazoa</taxon>
        <taxon>Ecdysozoa</taxon>
        <taxon>Arthropoda</taxon>
        <taxon>Hexapoda</taxon>
        <taxon>Insecta</taxon>
        <taxon>Pterygota</taxon>
        <taxon>Neoptera</taxon>
        <taxon>Endopterygota</taxon>
        <taxon>Lepidoptera</taxon>
        <taxon>Glossata</taxon>
        <taxon>Ditrysia</taxon>
        <taxon>Tineoidea</taxon>
        <taxon>Psychidae</taxon>
        <taxon>Oiketicinae</taxon>
        <taxon>Eumeta</taxon>
    </lineage>
</organism>
<dbReference type="OrthoDB" id="446014at2759"/>
<dbReference type="EMBL" id="BGZK01001447">
    <property type="protein sequence ID" value="GBP80136.1"/>
    <property type="molecule type" value="Genomic_DNA"/>
</dbReference>
<comment type="caution">
    <text evidence="4">The sequence shown here is derived from an EMBL/GenBank/DDBJ whole genome shotgun (WGS) entry which is preliminary data.</text>
</comment>
<dbReference type="InterPro" id="IPR025715">
    <property type="entry name" value="FoP_C"/>
</dbReference>
<reference evidence="4 5" key="1">
    <citation type="journal article" date="2019" name="Commun. Biol.">
        <title>The bagworm genome reveals a unique fibroin gene that provides high tensile strength.</title>
        <authorList>
            <person name="Kono N."/>
            <person name="Nakamura H."/>
            <person name="Ohtoshi R."/>
            <person name="Tomita M."/>
            <person name="Numata K."/>
            <person name="Arakawa K."/>
        </authorList>
    </citation>
    <scope>NUCLEOTIDE SEQUENCE [LARGE SCALE GENOMIC DNA]</scope>
</reference>
<keyword evidence="1" id="KW-0694">RNA-binding</keyword>
<evidence type="ECO:0000313" key="5">
    <source>
        <dbReference type="Proteomes" id="UP000299102"/>
    </source>
</evidence>
<name>A0A4C1YV10_EUMVA</name>
<accession>A0A4C1YV10</accession>
<gene>
    <name evidence="4" type="ORF">EVAR_56005_1</name>
</gene>
<sequence>MVIEEIYGINATNISLNERFTILQSAGVGTPRWKQSNVSINQSSPRNKKLLEQAARRFEALAKRRALRERLGVPWRRGQLRRFGSESNLTNMFRSSSYNNMNQVGVKDRLWLGSNGNLSRSSSFGNLAQTAWRARRAPRRRGIGRGRIRGMGRGRVARVAQRPARARSVTRGRGSVARGRGSALRGRGRGTRPQVSQRGRGRGRGGILRNNSNNNKKEIPTKEELDEQLEQYMACTKSALDKDLDSYMKNAMEFE</sequence>
<protein>
    <recommendedName>
        <fullName evidence="3">Chromatin target of PRMT1 protein C-terminal domain-containing protein</fullName>
    </recommendedName>
</protein>
<feature type="compositionally biased region" description="Low complexity" evidence="2">
    <location>
        <begin position="171"/>
        <end position="185"/>
    </location>
</feature>
<evidence type="ECO:0000259" key="3">
    <source>
        <dbReference type="SMART" id="SM01218"/>
    </source>
</evidence>